<evidence type="ECO:0000313" key="8">
    <source>
        <dbReference type="Proteomes" id="UP000070659"/>
    </source>
</evidence>
<dbReference type="PANTHER" id="PTHR34069">
    <property type="entry name" value="3-OXOACYL-[ACYL-CARRIER-PROTEIN] SYNTHASE 3"/>
    <property type="match status" value="1"/>
</dbReference>
<dbReference type="Proteomes" id="UP000070598">
    <property type="component" value="Unassembled WGS sequence"/>
</dbReference>
<accession>A0A132N3R1</accession>
<evidence type="ECO:0000313" key="6">
    <source>
        <dbReference type="EMBL" id="KWX09629.1"/>
    </source>
</evidence>
<reference evidence="7" key="2">
    <citation type="submission" date="2015-02" db="EMBL/GenBank/DDBJ databases">
        <title>Physiological reanalysis, assessment of diazotrophy, and genome sequences of multiple isolates of Streptomyces thermoautotrophicus.</title>
        <authorList>
            <person name="MacKellar D.C."/>
            <person name="Lieber L."/>
            <person name="Norman J."/>
            <person name="Bolger A."/>
            <person name="Tobin C."/>
            <person name="Murray J.W."/>
            <person name="Friesen M."/>
            <person name="Prell J."/>
        </authorList>
    </citation>
    <scope>NUCLEOTIDE SEQUENCE [LARGE SCALE GENOMIC DNA]</scope>
    <source>
        <strain evidence="7">UBT1</strain>
    </source>
</reference>
<dbReference type="InterPro" id="IPR013751">
    <property type="entry name" value="ACP_syn_III_N"/>
</dbReference>
<evidence type="ECO:0000313" key="7">
    <source>
        <dbReference type="Proteomes" id="UP000070598"/>
    </source>
</evidence>
<dbReference type="EMBL" id="JYIK01000764">
    <property type="protein sequence ID" value="KWX09629.1"/>
    <property type="molecule type" value="Genomic_DNA"/>
</dbReference>
<keyword evidence="2" id="KW-0012">Acyltransferase</keyword>
<feature type="domain" description="Beta-ketoacyl-[acyl-carrier-protein] synthase III C-terminal" evidence="3">
    <location>
        <begin position="244"/>
        <end position="335"/>
    </location>
</feature>
<reference evidence="5 8" key="1">
    <citation type="submission" date="2015-02" db="EMBL/GenBank/DDBJ databases">
        <title>Physiological reanalysis, assessment of diazotrophy, and genome sequences of multiple isolates of Streptomyces thermoautotrophicus.</title>
        <authorList>
            <person name="MacKellar D.C."/>
            <person name="Lieber L."/>
            <person name="Norman J."/>
            <person name="Bolger A."/>
            <person name="Tobin C."/>
            <person name="Murray J.W."/>
            <person name="Prell J."/>
        </authorList>
    </citation>
    <scope>NUCLEOTIDE SEQUENCE [LARGE SCALE GENOMIC DNA]</scope>
    <source>
        <strain evidence="5 8">UBT1</strain>
    </source>
</reference>
<dbReference type="SUPFAM" id="SSF53901">
    <property type="entry name" value="Thiolase-like"/>
    <property type="match status" value="1"/>
</dbReference>
<dbReference type="Pfam" id="PF08545">
    <property type="entry name" value="ACP_syn_III"/>
    <property type="match status" value="1"/>
</dbReference>
<dbReference type="AlphaFoldDB" id="A0A132N3R1"/>
<evidence type="ECO:0000259" key="4">
    <source>
        <dbReference type="Pfam" id="PF08545"/>
    </source>
</evidence>
<dbReference type="GO" id="GO:0006633">
    <property type="term" value="P:fatty acid biosynthetic process"/>
    <property type="evidence" value="ECO:0007669"/>
    <property type="project" value="InterPro"/>
</dbReference>
<proteinExistence type="predicted"/>
<sequence length="341" mass="36788">MRWHDLYVAATATWFPRRVTVEEALARGWYDHGELADTRQAAVTVAEQPDEHPVEMASRAGRLALSRAALDPARVGLLLHATLFHQGVDIWNAAAYVQRRTGTVRARAFELRQACNGGAAAVELAAEHLLARPDHPAALVTTGDRFALPGFDRWRGDRGLLFGDGGTALVLSREGGFARLLATGSAGEPALEGIHRGDTPFAPLSQTTPIDLVQRRKEFLADADPEVVTTRLNAGQRRAVEVALADAGVTLGDLTWVVTPNFGWGLLHRQCLDPLGLPVSRSTWEWGRTVGHLGPGDQIGGLDHLAYGQRLCAGDLVLLFGVGAGFAWTSVVLRILQPPHP</sequence>
<dbReference type="GO" id="GO:0044550">
    <property type="term" value="P:secondary metabolite biosynthetic process"/>
    <property type="evidence" value="ECO:0007669"/>
    <property type="project" value="TreeGrafter"/>
</dbReference>
<dbReference type="GO" id="GO:0004315">
    <property type="term" value="F:3-oxoacyl-[acyl-carrier-protein] synthase activity"/>
    <property type="evidence" value="ECO:0007669"/>
    <property type="project" value="InterPro"/>
</dbReference>
<protein>
    <recommendedName>
        <fullName evidence="9">3-oxoacyl-ACP synthase</fullName>
    </recommendedName>
</protein>
<comment type="caution">
    <text evidence="5">The sequence shown here is derived from an EMBL/GenBank/DDBJ whole genome shotgun (WGS) entry which is preliminary data.</text>
</comment>
<name>A0A132N3R1_9ACTN</name>
<feature type="domain" description="Beta-ketoacyl-[acyl-carrier-protein] synthase III N-terminal" evidence="4">
    <location>
        <begin position="109"/>
        <end position="176"/>
    </location>
</feature>
<dbReference type="Proteomes" id="UP000070659">
    <property type="component" value="Unassembled WGS sequence"/>
</dbReference>
<dbReference type="RefSeq" id="WP_067069068.1">
    <property type="nucleotide sequence ID" value="NZ_JYIJ01000014.1"/>
</dbReference>
<dbReference type="Pfam" id="PF08541">
    <property type="entry name" value="ACP_syn_III_C"/>
    <property type="match status" value="1"/>
</dbReference>
<organism evidence="5 8">
    <name type="scientific">Carbonactinospora thermoautotrophica</name>
    <dbReference type="NCBI Taxonomy" id="1469144"/>
    <lineage>
        <taxon>Bacteria</taxon>
        <taxon>Bacillati</taxon>
        <taxon>Actinomycetota</taxon>
        <taxon>Actinomycetes</taxon>
        <taxon>Kitasatosporales</taxon>
        <taxon>Carbonactinosporaceae</taxon>
        <taxon>Carbonactinospora</taxon>
    </lineage>
</organism>
<gene>
    <name evidence="5" type="ORF">TH66_06295</name>
    <name evidence="6" type="ORF">TR74_08435</name>
</gene>
<evidence type="ECO:0000256" key="1">
    <source>
        <dbReference type="ARBA" id="ARBA00022679"/>
    </source>
</evidence>
<dbReference type="PATRIC" id="fig|1469144.8.peg.4282"/>
<dbReference type="InterPro" id="IPR016039">
    <property type="entry name" value="Thiolase-like"/>
</dbReference>
<dbReference type="PANTHER" id="PTHR34069:SF2">
    <property type="entry name" value="BETA-KETOACYL-[ACYL-CARRIER-PROTEIN] SYNTHASE III"/>
    <property type="match status" value="1"/>
</dbReference>
<evidence type="ECO:0000256" key="2">
    <source>
        <dbReference type="ARBA" id="ARBA00023315"/>
    </source>
</evidence>
<evidence type="ECO:0000259" key="3">
    <source>
        <dbReference type="Pfam" id="PF08541"/>
    </source>
</evidence>
<evidence type="ECO:0008006" key="9">
    <source>
        <dbReference type="Google" id="ProtNLM"/>
    </source>
</evidence>
<dbReference type="EMBL" id="JYIJ01000014">
    <property type="protein sequence ID" value="KWX04778.1"/>
    <property type="molecule type" value="Genomic_DNA"/>
</dbReference>
<keyword evidence="1" id="KW-0808">Transferase</keyword>
<dbReference type="InterPro" id="IPR013747">
    <property type="entry name" value="ACP_syn_III_C"/>
</dbReference>
<dbReference type="Gene3D" id="3.40.47.10">
    <property type="match status" value="2"/>
</dbReference>
<evidence type="ECO:0000313" key="5">
    <source>
        <dbReference type="EMBL" id="KWX04778.1"/>
    </source>
</evidence>
<dbReference type="CDD" id="cd00827">
    <property type="entry name" value="init_cond_enzymes"/>
    <property type="match status" value="1"/>
</dbReference>